<dbReference type="EMBL" id="CP163429">
    <property type="protein sequence ID" value="XDP96231.1"/>
    <property type="molecule type" value="Genomic_DNA"/>
</dbReference>
<evidence type="ECO:0000256" key="1">
    <source>
        <dbReference type="ARBA" id="ARBA00022741"/>
    </source>
</evidence>
<proteinExistence type="predicted"/>
<dbReference type="InterPro" id="IPR011545">
    <property type="entry name" value="DEAD/DEAH_box_helicase_dom"/>
</dbReference>
<dbReference type="PROSITE" id="PS51192">
    <property type="entry name" value="HELICASE_ATP_BIND_1"/>
    <property type="match status" value="1"/>
</dbReference>
<evidence type="ECO:0000313" key="5">
    <source>
        <dbReference type="EMBL" id="XDP96231.1"/>
    </source>
</evidence>
<dbReference type="SMART" id="SM00490">
    <property type="entry name" value="HELICc"/>
    <property type="match status" value="1"/>
</dbReference>
<dbReference type="SUPFAM" id="SSF52540">
    <property type="entry name" value="P-loop containing nucleoside triphosphate hydrolases"/>
    <property type="match status" value="1"/>
</dbReference>
<name>A0AB39LTF2_9ACTN</name>
<reference evidence="5" key="1">
    <citation type="submission" date="2024-07" db="EMBL/GenBank/DDBJ databases">
        <authorList>
            <person name="Yu S.T."/>
        </authorList>
    </citation>
    <scope>NUCLEOTIDE SEQUENCE</scope>
    <source>
        <strain evidence="5">R02</strain>
    </source>
</reference>
<protein>
    <submittedName>
        <fullName evidence="5">Protein DpdJ</fullName>
    </submittedName>
</protein>
<evidence type="ECO:0000259" key="3">
    <source>
        <dbReference type="PROSITE" id="PS51192"/>
    </source>
</evidence>
<dbReference type="InterPro" id="IPR027417">
    <property type="entry name" value="P-loop_NTPase"/>
</dbReference>
<dbReference type="PANTHER" id="PTHR47962">
    <property type="entry name" value="ATP-DEPENDENT HELICASE LHR-RELATED-RELATED"/>
    <property type="match status" value="1"/>
</dbReference>
<keyword evidence="1" id="KW-0547">Nucleotide-binding</keyword>
<dbReference type="InterPro" id="IPR014001">
    <property type="entry name" value="Helicase_ATP-bd"/>
</dbReference>
<dbReference type="RefSeq" id="WP_369158511.1">
    <property type="nucleotide sequence ID" value="NZ_CP163429.1"/>
</dbReference>
<keyword evidence="2" id="KW-0067">ATP-binding</keyword>
<feature type="domain" description="Helicase ATP-binding" evidence="3">
    <location>
        <begin position="186"/>
        <end position="436"/>
    </location>
</feature>
<dbReference type="PROSITE" id="PS51194">
    <property type="entry name" value="HELICASE_CTER"/>
    <property type="match status" value="1"/>
</dbReference>
<sequence length="1493" mass="164134">MASTTLRRAVLGKALTALEERELPLLEWGVTDGALSGEEVEDALWSVLDKDEDAASLFSDADQLKTALINQQLLFYVPFGGAERYRTRFAEGVRLTASLRQIFGPWPGTPLQADWWERGKPLVADYRLHVSERHYPKREVSAAQAISEMEATTGWTGMHSTVAGVLIGSYALSRFQVDATKAVTNSLASGDSRGVVVGAGTGSGKTLAFYLPALAAMANHKSTGVHTLALYPRIELLRDQLREAIRNALELRQRGLPSPTIGVLYGRTPPNSDDVTHGTYEWAEQGGARVCPYLTCPTGDGGAMLWSDQDRVRNIEVLRCSVCREGEIPDGVMALTRESINRVPPKLLFTTTEMLNRNSAGAKLSRTLGWTGYGPRVVLLDEVHTYSDSTGAQTALLLRRWRHARRGPVTFVGLSATLRQADRFMAELVGLPAQSVTLIEPHSRDMESEGREYHLALRGDPLSGTSLLSTTIQTAMLHGRLLDRNRPAGTTLHGTKGFLFTDDLDVTNRLYDDLRDAEGGQYGKDRRRWGAAVLAALRSMDLPAEEERYLAGQSWNLPELIGHSLSADLSQRPLKIGRTSSQDAGVDTDADLVVATASLEVGFNDPDVGLVVQHKAPRDPASFLQRRGRAGRERGTRPLTIVALSDFGRDRLAYQDYVSLFAPEVTPRTLPVHNRHIIKIQGTQAFIDWLGSRLRHRSLWVSARTLATGNTCPDSKNKQLPAARRAIREDLERLLGGDDTLLRSLANHLRGALRLSPDEVQALLWEQPRSLLLAVAPTLLRRLTVGASPIHQDPGIVDRKAFLPEFVTVSLFAPLNLPEVSFDLPFATSDDEDRLPVGRALREAVPGRVSRRFGYRDDRHRTWLEVPTDVDDAVIDLASILDAPERQGRWDTGRTDVQTVEVTRPRRIRLAQPDKEIATSSQGIPLWATQFVDNPAGPPVAADVPKVPEWRDQVLSIGFATHASSNPTEVRRMTYGAVAEVIKGKPGKRHKVQVSYVLEGARAAMGFTSSVDAVQIQIKPLDPSVPGVVEHLNSPQWRSKAFVNTVLEDQRIAETANSFQRGWLTLVYLSAFALEGLEGAKPEAIHAGLSQGAWRDSITKVIPLLYRQDPSASPADVGSPADRVISDLQELSQNPDVVAVLDDAGSLLFGENLHIRTADLARRAYRDTLAAAVLEAVTRACPDARDQDLTLDVVPGSGSAPDHIWISETSEGGLGVVEKLAETYGRDPARFWSLVSTALRPNSFEQTDVRLTNLLRHVVQGDPHGELAQAMSEMRTAASAQDSKDALQRIRSAWSELDGAPRHGDVASLAMRLLRRGSDSLTDATALALVQAWDQLEEATGIEVDSRVIAYAVGASKIQLPHKISPDQAFSILWPRGDQARNYHLDSYQPYRAVDNPQILDRLLAAAVHAQAWPRLDATSPDWPDRYAQVLASHPAAEVVVPLERPELLRRVLLNIPALRVDRGSLKLYGEVTQVYRDSREVVVKAVIKESEQ</sequence>
<dbReference type="NCBIfam" id="NF041067">
    <property type="entry name" value="DpdJ"/>
    <property type="match status" value="1"/>
</dbReference>
<dbReference type="Pfam" id="PF00271">
    <property type="entry name" value="Helicase_C"/>
    <property type="match status" value="1"/>
</dbReference>
<dbReference type="GO" id="GO:0016887">
    <property type="term" value="F:ATP hydrolysis activity"/>
    <property type="evidence" value="ECO:0007669"/>
    <property type="project" value="TreeGrafter"/>
</dbReference>
<dbReference type="InterPro" id="IPR052511">
    <property type="entry name" value="ATP-dep_Helicase"/>
</dbReference>
<accession>A0AB39LTF2</accession>
<feature type="domain" description="Helicase C-terminal" evidence="4">
    <location>
        <begin position="484"/>
        <end position="678"/>
    </location>
</feature>
<dbReference type="SMART" id="SM00487">
    <property type="entry name" value="DEXDc"/>
    <property type="match status" value="1"/>
</dbReference>
<evidence type="ECO:0000256" key="2">
    <source>
        <dbReference type="ARBA" id="ARBA00022840"/>
    </source>
</evidence>
<dbReference type="InterPro" id="IPR001650">
    <property type="entry name" value="Helicase_C-like"/>
</dbReference>
<dbReference type="GO" id="GO:0003677">
    <property type="term" value="F:DNA binding"/>
    <property type="evidence" value="ECO:0007669"/>
    <property type="project" value="TreeGrafter"/>
</dbReference>
<evidence type="ECO:0000259" key="4">
    <source>
        <dbReference type="PROSITE" id="PS51194"/>
    </source>
</evidence>
<dbReference type="Pfam" id="PF00270">
    <property type="entry name" value="DEAD"/>
    <property type="match status" value="1"/>
</dbReference>
<dbReference type="Gene3D" id="3.40.50.300">
    <property type="entry name" value="P-loop containing nucleotide triphosphate hydrolases"/>
    <property type="match status" value="2"/>
</dbReference>
<dbReference type="PANTHER" id="PTHR47962:SF5">
    <property type="entry name" value="ATP-DEPENDENT HELICASE LHR-RELATED"/>
    <property type="match status" value="1"/>
</dbReference>
<gene>
    <name evidence="5" type="primary">dpdJ</name>
    <name evidence="5" type="ORF">AB5J57_23125</name>
</gene>
<dbReference type="GO" id="GO:0005524">
    <property type="term" value="F:ATP binding"/>
    <property type="evidence" value="ECO:0007669"/>
    <property type="project" value="UniProtKB-KW"/>
</dbReference>
<organism evidence="5">
    <name type="scientific">Streptomyces sp. R02</name>
    <dbReference type="NCBI Taxonomy" id="3238623"/>
    <lineage>
        <taxon>Bacteria</taxon>
        <taxon>Bacillati</taxon>
        <taxon>Actinomycetota</taxon>
        <taxon>Actinomycetes</taxon>
        <taxon>Kitasatosporales</taxon>
        <taxon>Streptomycetaceae</taxon>
        <taxon>Streptomyces</taxon>
    </lineage>
</organism>